<dbReference type="Proteomes" id="UP000295783">
    <property type="component" value="Unassembled WGS sequence"/>
</dbReference>
<dbReference type="Pfam" id="PF23169">
    <property type="entry name" value="HalD"/>
    <property type="match status" value="1"/>
</dbReference>
<protein>
    <recommendedName>
        <fullName evidence="2">Fe2OG dioxygenase domain-containing protein</fullName>
    </recommendedName>
</protein>
<organism evidence="3 4">
    <name type="scientific">Dongia mobilis</name>
    <dbReference type="NCBI Taxonomy" id="578943"/>
    <lineage>
        <taxon>Bacteria</taxon>
        <taxon>Pseudomonadati</taxon>
        <taxon>Pseudomonadota</taxon>
        <taxon>Alphaproteobacteria</taxon>
        <taxon>Rhodospirillales</taxon>
        <taxon>Dongiaceae</taxon>
        <taxon>Dongia</taxon>
    </lineage>
</organism>
<comment type="caution">
    <text evidence="3">The sequence shown here is derived from an EMBL/GenBank/DDBJ whole genome shotgun (WGS) entry which is preliminary data.</text>
</comment>
<keyword evidence="4" id="KW-1185">Reference proteome</keyword>
<reference evidence="3 4" key="1">
    <citation type="submission" date="2019-03" db="EMBL/GenBank/DDBJ databases">
        <title>Genomic Encyclopedia of Type Strains, Phase III (KMG-III): the genomes of soil and plant-associated and newly described type strains.</title>
        <authorList>
            <person name="Whitman W."/>
        </authorList>
    </citation>
    <scope>NUCLEOTIDE SEQUENCE [LARGE SCALE GENOMIC DNA]</scope>
    <source>
        <strain evidence="3 4">CGMCC 1.7660</strain>
    </source>
</reference>
<dbReference type="SUPFAM" id="SSF51197">
    <property type="entry name" value="Clavaminate synthase-like"/>
    <property type="match status" value="1"/>
</dbReference>
<evidence type="ECO:0000259" key="2">
    <source>
        <dbReference type="PROSITE" id="PS51471"/>
    </source>
</evidence>
<dbReference type="GO" id="GO:0046872">
    <property type="term" value="F:metal ion binding"/>
    <property type="evidence" value="ECO:0007669"/>
    <property type="project" value="UniProtKB-KW"/>
</dbReference>
<evidence type="ECO:0000313" key="3">
    <source>
        <dbReference type="EMBL" id="TDQ78464.1"/>
    </source>
</evidence>
<dbReference type="Gene3D" id="2.60.120.620">
    <property type="entry name" value="q2cbj1_9rhob like domain"/>
    <property type="match status" value="1"/>
</dbReference>
<dbReference type="EMBL" id="SNYW01000013">
    <property type="protein sequence ID" value="TDQ78464.1"/>
    <property type="molecule type" value="Genomic_DNA"/>
</dbReference>
<comment type="similarity">
    <text evidence="1">Belongs to the iron/ascorbate-dependent oxidoreductase family.</text>
</comment>
<proteinExistence type="inferred from homology"/>
<dbReference type="RefSeq" id="WP_208109919.1">
    <property type="nucleotide sequence ID" value="NZ_SNYW01000013.1"/>
</dbReference>
<gene>
    <name evidence="3" type="ORF">A8950_3518</name>
</gene>
<evidence type="ECO:0000313" key="4">
    <source>
        <dbReference type="Proteomes" id="UP000295783"/>
    </source>
</evidence>
<keyword evidence="1" id="KW-0479">Metal-binding</keyword>
<evidence type="ECO:0000256" key="1">
    <source>
        <dbReference type="RuleBase" id="RU003682"/>
    </source>
</evidence>
<sequence length="290" mass="32728">MTPRERMDVKVKDAADYIDLGRYPIANAGPARGALIAELRAAINLDGCAVLRGFVRAERITDLVMECDRTAIHGHRNFNRTNAYFTQDRPDLPASHPLRRFFDRSNAFVPADNFGPDSILRAIYEWPAFAPFIQEALGEERFFRYADPLADVIVNLAEEGGGFPWHFDTNNYTVTLCIQNAEHGGAFEYSPYLRSPTDENFAGVEAVLDGDKRLIQTLHLEPGDLQIFKGRYSLHRVAPLAGARPRYVAIFSFTEDADMVGSPERTRQLYGRTLPLHLERAGLRRDKLVD</sequence>
<dbReference type="InterPro" id="IPR005123">
    <property type="entry name" value="Oxoglu/Fe-dep_dioxygenase_dom"/>
</dbReference>
<feature type="domain" description="Fe2OG dioxygenase" evidence="2">
    <location>
        <begin position="148"/>
        <end position="256"/>
    </location>
</feature>
<dbReference type="PROSITE" id="PS51471">
    <property type="entry name" value="FE2OG_OXY"/>
    <property type="match status" value="1"/>
</dbReference>
<dbReference type="GO" id="GO:0016491">
    <property type="term" value="F:oxidoreductase activity"/>
    <property type="evidence" value="ECO:0007669"/>
    <property type="project" value="UniProtKB-KW"/>
</dbReference>
<keyword evidence="1" id="KW-0408">Iron</keyword>
<keyword evidence="1" id="KW-0560">Oxidoreductase</keyword>
<name>A0A4R6WJ46_9PROT</name>
<dbReference type="InterPro" id="IPR056470">
    <property type="entry name" value="BesD/HalB-like"/>
</dbReference>
<dbReference type="AlphaFoldDB" id="A0A4R6WJ46"/>
<accession>A0A4R6WJ46</accession>